<dbReference type="InterPro" id="IPR059029">
    <property type="entry name" value="FAM13A_dom"/>
</dbReference>
<feature type="region of interest" description="Disordered" evidence="1">
    <location>
        <begin position="265"/>
        <end position="288"/>
    </location>
</feature>
<dbReference type="PANTHER" id="PTHR15904:SF17">
    <property type="entry name" value="RHO-GAP DOMAIN-CONTAINING PROTEIN"/>
    <property type="match status" value="1"/>
</dbReference>
<feature type="domain" description="FAM13A-like" evidence="2">
    <location>
        <begin position="87"/>
        <end position="140"/>
    </location>
</feature>
<gene>
    <name evidence="3" type="ORF">ALAG00032_LOCUS14597</name>
</gene>
<dbReference type="Gene3D" id="1.10.10.1460">
    <property type="match status" value="1"/>
</dbReference>
<feature type="compositionally biased region" description="Polar residues" evidence="1">
    <location>
        <begin position="265"/>
        <end position="277"/>
    </location>
</feature>
<dbReference type="InterPro" id="IPR039102">
    <property type="entry name" value="FAM13"/>
</dbReference>
<dbReference type="Pfam" id="PF26116">
    <property type="entry name" value="FAM13A"/>
    <property type="match status" value="2"/>
</dbReference>
<evidence type="ECO:0000313" key="3">
    <source>
        <dbReference type="EMBL" id="CAE0373795.1"/>
    </source>
</evidence>
<feature type="compositionally biased region" description="Polar residues" evidence="1">
    <location>
        <begin position="1"/>
        <end position="19"/>
    </location>
</feature>
<dbReference type="EMBL" id="HBIJ01022376">
    <property type="protein sequence ID" value="CAE0373795.1"/>
    <property type="molecule type" value="Transcribed_RNA"/>
</dbReference>
<dbReference type="AlphaFoldDB" id="A0A7S3NPK6"/>
<reference evidence="3" key="1">
    <citation type="submission" date="2021-01" db="EMBL/GenBank/DDBJ databases">
        <authorList>
            <person name="Corre E."/>
            <person name="Pelletier E."/>
            <person name="Niang G."/>
            <person name="Scheremetjew M."/>
            <person name="Finn R."/>
            <person name="Kale V."/>
            <person name="Holt S."/>
            <person name="Cochrane G."/>
            <person name="Meng A."/>
            <person name="Brown T."/>
            <person name="Cohen L."/>
        </authorList>
    </citation>
    <scope>NUCLEOTIDE SEQUENCE</scope>
    <source>
        <strain evidence="3">CCMP1510</strain>
    </source>
</reference>
<accession>A0A7S3NPK6</accession>
<feature type="region of interest" description="Disordered" evidence="1">
    <location>
        <begin position="1"/>
        <end position="31"/>
    </location>
</feature>
<organism evidence="3">
    <name type="scientific">Aureoumbra lagunensis</name>
    <dbReference type="NCBI Taxonomy" id="44058"/>
    <lineage>
        <taxon>Eukaryota</taxon>
        <taxon>Sar</taxon>
        <taxon>Stramenopiles</taxon>
        <taxon>Ochrophyta</taxon>
        <taxon>Pelagophyceae</taxon>
        <taxon>Pelagomonadales</taxon>
        <taxon>Aureoumbra</taxon>
    </lineage>
</organism>
<dbReference type="PANTHER" id="PTHR15904">
    <property type="entry name" value="FAM13"/>
    <property type="match status" value="1"/>
</dbReference>
<evidence type="ECO:0000256" key="1">
    <source>
        <dbReference type="SAM" id="MobiDB-lite"/>
    </source>
</evidence>
<feature type="domain" description="FAM13A-like" evidence="2">
    <location>
        <begin position="193"/>
        <end position="252"/>
    </location>
</feature>
<sequence>MALTTPQKNIPNSHQQEQNGVLPLSSPPHFTRTNSQMIERLEGMISQTSSLLFTLPSNERRYDWKTEKQNQTQLQHIWRPKNLRAKERREMVSACRALRMQIKKFEDEFLTSRGHAPRGAERAPLASTYRQYREWKRDIRDHAANHIQSLVRAKSAWRKKELLLREKENSTRSSEKRRPRSTLLPAVITATDIQSLSAEKRKLKQQLKQYDQRFFDLHGRMPNKIEKEPIRNLYEQYHDIKTRLIQAEALHKNAPSLLLHTRSLSSDGGLSPTSSTDHLNDPLLQRRS</sequence>
<proteinExistence type="predicted"/>
<protein>
    <recommendedName>
        <fullName evidence="2">FAM13A-like domain-containing protein</fullName>
    </recommendedName>
</protein>
<name>A0A7S3NPK6_9STRA</name>
<evidence type="ECO:0000259" key="2">
    <source>
        <dbReference type="Pfam" id="PF26116"/>
    </source>
</evidence>